<evidence type="ECO:0000259" key="1">
    <source>
        <dbReference type="Pfam" id="PF25109"/>
    </source>
</evidence>
<reference evidence="2" key="1">
    <citation type="submission" date="2018-05" db="EMBL/GenBank/DDBJ databases">
        <authorList>
            <person name="Lanie J.A."/>
            <person name="Ng W.-L."/>
            <person name="Kazmierczak K.M."/>
            <person name="Andrzejewski T.M."/>
            <person name="Davidsen T.M."/>
            <person name="Wayne K.J."/>
            <person name="Tettelin H."/>
            <person name="Glass J.I."/>
            <person name="Rusch D."/>
            <person name="Podicherti R."/>
            <person name="Tsui H.-C.T."/>
            <person name="Winkler M.E."/>
        </authorList>
    </citation>
    <scope>NUCLEOTIDE SEQUENCE</scope>
</reference>
<feature type="non-terminal residue" evidence="2">
    <location>
        <position position="130"/>
    </location>
</feature>
<organism evidence="2">
    <name type="scientific">marine metagenome</name>
    <dbReference type="NCBI Taxonomy" id="408172"/>
    <lineage>
        <taxon>unclassified sequences</taxon>
        <taxon>metagenomes</taxon>
        <taxon>ecological metagenomes</taxon>
    </lineage>
</organism>
<feature type="domain" description="Polynucleotide kinase PNKP phosphatase" evidence="1">
    <location>
        <begin position="4"/>
        <end position="130"/>
    </location>
</feature>
<sequence length="130" mass="15200">MADIIFDVDGTLMDIEHRRHHVEQSPRNFKAFRDEMVNDTPNEDIVMMANLLKEAGHRILISTGRLEKDKELTLKQLKDAGVAFDLALFRLKEEEFKPDSEVKENMLEDMKKFGFNPTMAFDDRQRVVDM</sequence>
<dbReference type="InterPro" id="IPR036412">
    <property type="entry name" value="HAD-like_sf"/>
</dbReference>
<gene>
    <name evidence="2" type="ORF">METZ01_LOCUS337193</name>
</gene>
<dbReference type="AlphaFoldDB" id="A0A382QFP1"/>
<dbReference type="InterPro" id="IPR056782">
    <property type="entry name" value="HAD_PNKP"/>
</dbReference>
<protein>
    <recommendedName>
        <fullName evidence="1">Polynucleotide kinase PNKP phosphatase domain-containing protein</fullName>
    </recommendedName>
</protein>
<dbReference type="SUPFAM" id="SSF56784">
    <property type="entry name" value="HAD-like"/>
    <property type="match status" value="1"/>
</dbReference>
<dbReference type="InterPro" id="IPR023214">
    <property type="entry name" value="HAD_sf"/>
</dbReference>
<dbReference type="EMBL" id="UINC01114195">
    <property type="protein sequence ID" value="SVC84339.1"/>
    <property type="molecule type" value="Genomic_DNA"/>
</dbReference>
<dbReference type="Gene3D" id="3.40.50.1000">
    <property type="entry name" value="HAD superfamily/HAD-like"/>
    <property type="match status" value="1"/>
</dbReference>
<name>A0A382QFP1_9ZZZZ</name>
<dbReference type="Pfam" id="PF25109">
    <property type="entry name" value="HAD_PNKP"/>
    <property type="match status" value="1"/>
</dbReference>
<evidence type="ECO:0000313" key="2">
    <source>
        <dbReference type="EMBL" id="SVC84339.1"/>
    </source>
</evidence>
<proteinExistence type="predicted"/>
<accession>A0A382QFP1</accession>